<evidence type="ECO:0000259" key="7">
    <source>
        <dbReference type="PROSITE" id="PS50850"/>
    </source>
</evidence>
<name>A0A6A6D487_ZASCE</name>
<feature type="transmembrane region" description="Helical" evidence="6">
    <location>
        <begin position="535"/>
        <end position="554"/>
    </location>
</feature>
<reference evidence="8" key="1">
    <citation type="journal article" date="2020" name="Stud. Mycol.">
        <title>101 Dothideomycetes genomes: a test case for predicting lifestyles and emergence of pathogens.</title>
        <authorList>
            <person name="Haridas S."/>
            <person name="Albert R."/>
            <person name="Binder M."/>
            <person name="Bloem J."/>
            <person name="Labutti K."/>
            <person name="Salamov A."/>
            <person name="Andreopoulos B."/>
            <person name="Baker S."/>
            <person name="Barry K."/>
            <person name="Bills G."/>
            <person name="Bluhm B."/>
            <person name="Cannon C."/>
            <person name="Castanera R."/>
            <person name="Culley D."/>
            <person name="Daum C."/>
            <person name="Ezra D."/>
            <person name="Gonzalez J."/>
            <person name="Henrissat B."/>
            <person name="Kuo A."/>
            <person name="Liang C."/>
            <person name="Lipzen A."/>
            <person name="Lutzoni F."/>
            <person name="Magnuson J."/>
            <person name="Mondo S."/>
            <person name="Nolan M."/>
            <person name="Ohm R."/>
            <person name="Pangilinan J."/>
            <person name="Park H.-J."/>
            <person name="Ramirez L."/>
            <person name="Alfaro M."/>
            <person name="Sun H."/>
            <person name="Tritt A."/>
            <person name="Yoshinaga Y."/>
            <person name="Zwiers L.-H."/>
            <person name="Turgeon B."/>
            <person name="Goodwin S."/>
            <person name="Spatafora J."/>
            <person name="Crous P."/>
            <person name="Grigoriev I."/>
        </authorList>
    </citation>
    <scope>NUCLEOTIDE SEQUENCE</scope>
    <source>
        <strain evidence="8">ATCC 36951</strain>
    </source>
</reference>
<keyword evidence="9" id="KW-1185">Reference proteome</keyword>
<dbReference type="EMBL" id="ML993579">
    <property type="protein sequence ID" value="KAF2174234.1"/>
    <property type="molecule type" value="Genomic_DNA"/>
</dbReference>
<dbReference type="OrthoDB" id="3637582at2759"/>
<gene>
    <name evidence="8" type="ORF">M409DRAFT_49093</name>
</gene>
<comment type="subcellular location">
    <subcellularLocation>
        <location evidence="1">Membrane</location>
        <topology evidence="1">Multi-pass membrane protein</topology>
    </subcellularLocation>
</comment>
<organism evidence="8 9">
    <name type="scientific">Zasmidium cellare ATCC 36951</name>
    <dbReference type="NCBI Taxonomy" id="1080233"/>
    <lineage>
        <taxon>Eukaryota</taxon>
        <taxon>Fungi</taxon>
        <taxon>Dikarya</taxon>
        <taxon>Ascomycota</taxon>
        <taxon>Pezizomycotina</taxon>
        <taxon>Dothideomycetes</taxon>
        <taxon>Dothideomycetidae</taxon>
        <taxon>Mycosphaerellales</taxon>
        <taxon>Mycosphaerellaceae</taxon>
        <taxon>Zasmidium</taxon>
    </lineage>
</organism>
<keyword evidence="2" id="KW-0813">Transport</keyword>
<dbReference type="PANTHER" id="PTHR23501">
    <property type="entry name" value="MAJOR FACILITATOR SUPERFAMILY"/>
    <property type="match status" value="1"/>
</dbReference>
<feature type="transmembrane region" description="Helical" evidence="6">
    <location>
        <begin position="315"/>
        <end position="336"/>
    </location>
</feature>
<feature type="transmembrane region" description="Helical" evidence="6">
    <location>
        <begin position="131"/>
        <end position="152"/>
    </location>
</feature>
<sequence>MFTKDIDHSRKDDVVLENEKADDGNLVYSDAETEPDLHLRTYVAVASMFLLNYVQIIALTGTPVVLSSIAAAVNGTKTETWIPNSLSLVQAVFCPVIASASDVFQARKVILVVTCLTSFVGSAIAPGSHSLARIVSAQTLIGFGFAAVPLAYSVPSEILPRKWRAMTQALLNVAASLAAVSAPLIIGGLTSAYPQNGWRYFYWIQAGIWGLTAIGIFFGYTPPSRHTRLDHMSLLQKIGQLDLIGAFLLAAGLSLILFAVTSGGELYPWRSARIVATLVVGLVVFAGFFVYEWRGTATGILHHDLFKGGKNRGRTFVLCVFLIMMEGCLLFSYIIFYPVLTVDLYETDSFLLASRIVPFWIACGICTSIYGYTAVRLSSIRPGLAIGFLIFTAGIVGLATLEPNDSTSAIVFVALAGIGFAAPLILIITGVQLSTPHSLIATATAVTTSARAIAATTFTAIFSAALGDRLRVYIPQYVGDAVGRAGLPSTSIPAFIAAFTENDQNALRIVKGVTPSIIQAATMALKQADADGLRVVYIIAASFGAVACLACFFLGDLSMEMDYRVDAPVEELQAKRHERSKA</sequence>
<dbReference type="InterPro" id="IPR020846">
    <property type="entry name" value="MFS_dom"/>
</dbReference>
<keyword evidence="5 6" id="KW-0472">Membrane</keyword>
<evidence type="ECO:0000256" key="6">
    <source>
        <dbReference type="SAM" id="Phobius"/>
    </source>
</evidence>
<protein>
    <recommendedName>
        <fullName evidence="7">Major facilitator superfamily (MFS) profile domain-containing protein</fullName>
    </recommendedName>
</protein>
<feature type="transmembrane region" description="Helical" evidence="6">
    <location>
        <begin position="85"/>
        <end position="104"/>
    </location>
</feature>
<dbReference type="Proteomes" id="UP000799537">
    <property type="component" value="Unassembled WGS sequence"/>
</dbReference>
<proteinExistence type="predicted"/>
<feature type="transmembrane region" description="Helical" evidence="6">
    <location>
        <begin position="382"/>
        <end position="401"/>
    </location>
</feature>
<dbReference type="InterPro" id="IPR010573">
    <property type="entry name" value="MFS_Str1/Tri12-like"/>
</dbReference>
<dbReference type="Pfam" id="PF06609">
    <property type="entry name" value="TRI12"/>
    <property type="match status" value="1"/>
</dbReference>
<evidence type="ECO:0000256" key="1">
    <source>
        <dbReference type="ARBA" id="ARBA00004141"/>
    </source>
</evidence>
<dbReference type="GO" id="GO:0022857">
    <property type="term" value="F:transmembrane transporter activity"/>
    <property type="evidence" value="ECO:0007669"/>
    <property type="project" value="InterPro"/>
</dbReference>
<dbReference type="GeneID" id="54564409"/>
<keyword evidence="3 6" id="KW-0812">Transmembrane</keyword>
<evidence type="ECO:0000313" key="8">
    <source>
        <dbReference type="EMBL" id="KAF2174234.1"/>
    </source>
</evidence>
<feature type="transmembrane region" description="Helical" evidence="6">
    <location>
        <begin position="173"/>
        <end position="194"/>
    </location>
</feature>
<evidence type="ECO:0000256" key="5">
    <source>
        <dbReference type="ARBA" id="ARBA00023136"/>
    </source>
</evidence>
<feature type="transmembrane region" description="Helical" evidence="6">
    <location>
        <begin position="356"/>
        <end position="375"/>
    </location>
</feature>
<evidence type="ECO:0000256" key="4">
    <source>
        <dbReference type="ARBA" id="ARBA00022989"/>
    </source>
</evidence>
<feature type="transmembrane region" description="Helical" evidence="6">
    <location>
        <begin position="241"/>
        <end position="260"/>
    </location>
</feature>
<dbReference type="AlphaFoldDB" id="A0A6A6D487"/>
<feature type="transmembrane region" description="Helical" evidence="6">
    <location>
        <begin position="439"/>
        <end position="466"/>
    </location>
</feature>
<dbReference type="PANTHER" id="PTHR23501:SF195">
    <property type="entry name" value="PEP5"/>
    <property type="match status" value="1"/>
</dbReference>
<dbReference type="GO" id="GO:0005886">
    <property type="term" value="C:plasma membrane"/>
    <property type="evidence" value="ECO:0007669"/>
    <property type="project" value="TreeGrafter"/>
</dbReference>
<dbReference type="PROSITE" id="PS50850">
    <property type="entry name" value="MFS"/>
    <property type="match status" value="1"/>
</dbReference>
<feature type="transmembrane region" description="Helical" evidence="6">
    <location>
        <begin position="109"/>
        <end position="125"/>
    </location>
</feature>
<dbReference type="InterPro" id="IPR036259">
    <property type="entry name" value="MFS_trans_sf"/>
</dbReference>
<feature type="transmembrane region" description="Helical" evidence="6">
    <location>
        <begin position="272"/>
        <end position="294"/>
    </location>
</feature>
<keyword evidence="4 6" id="KW-1133">Transmembrane helix</keyword>
<evidence type="ECO:0000256" key="2">
    <source>
        <dbReference type="ARBA" id="ARBA00022448"/>
    </source>
</evidence>
<feature type="transmembrane region" description="Helical" evidence="6">
    <location>
        <begin position="200"/>
        <end position="220"/>
    </location>
</feature>
<evidence type="ECO:0000256" key="3">
    <source>
        <dbReference type="ARBA" id="ARBA00022692"/>
    </source>
</evidence>
<feature type="transmembrane region" description="Helical" evidence="6">
    <location>
        <begin position="50"/>
        <end position="73"/>
    </location>
</feature>
<feature type="domain" description="Major facilitator superfamily (MFS) profile" evidence="7">
    <location>
        <begin position="41"/>
        <end position="559"/>
    </location>
</feature>
<feature type="transmembrane region" description="Helical" evidence="6">
    <location>
        <begin position="407"/>
        <end position="427"/>
    </location>
</feature>
<dbReference type="Gene3D" id="1.20.1250.20">
    <property type="entry name" value="MFS general substrate transporter like domains"/>
    <property type="match status" value="1"/>
</dbReference>
<evidence type="ECO:0000313" key="9">
    <source>
        <dbReference type="Proteomes" id="UP000799537"/>
    </source>
</evidence>
<dbReference type="RefSeq" id="XP_033675123.1">
    <property type="nucleotide sequence ID" value="XM_033811137.1"/>
</dbReference>
<accession>A0A6A6D487</accession>
<dbReference type="SUPFAM" id="SSF103473">
    <property type="entry name" value="MFS general substrate transporter"/>
    <property type="match status" value="2"/>
</dbReference>